<dbReference type="InterPro" id="IPR016181">
    <property type="entry name" value="Acyl_CoA_acyltransferase"/>
</dbReference>
<dbReference type="EMBL" id="CP003642">
    <property type="protein sequence ID" value="AFZ23707.1"/>
    <property type="molecule type" value="Genomic_DNA"/>
</dbReference>
<evidence type="ECO:0008006" key="3">
    <source>
        <dbReference type="Google" id="ProtNLM"/>
    </source>
</evidence>
<dbReference type="PANTHER" id="PTHR20905:SF1">
    <property type="entry name" value="AT07410P-RELATED"/>
    <property type="match status" value="1"/>
</dbReference>
<dbReference type="Gene3D" id="3.40.630.30">
    <property type="match status" value="1"/>
</dbReference>
<accession>K9WW23</accession>
<dbReference type="PANTHER" id="PTHR20905">
    <property type="entry name" value="N-ACETYLTRANSFERASE-RELATED"/>
    <property type="match status" value="1"/>
</dbReference>
<dbReference type="RefSeq" id="WP_015206963.1">
    <property type="nucleotide sequence ID" value="NC_019757.1"/>
</dbReference>
<evidence type="ECO:0000313" key="2">
    <source>
        <dbReference type="Proteomes" id="UP000010475"/>
    </source>
</evidence>
<dbReference type="Proteomes" id="UP000010475">
    <property type="component" value="Chromosome"/>
</dbReference>
<reference evidence="1 2" key="1">
    <citation type="submission" date="2012-06" db="EMBL/GenBank/DDBJ databases">
        <title>Finished chromosome of genome of Cylindrospermum stagnale PCC 7417.</title>
        <authorList>
            <consortium name="US DOE Joint Genome Institute"/>
            <person name="Gugger M."/>
            <person name="Coursin T."/>
            <person name="Rippka R."/>
            <person name="Tandeau De Marsac N."/>
            <person name="Huntemann M."/>
            <person name="Wei C.-L."/>
            <person name="Han J."/>
            <person name="Detter J.C."/>
            <person name="Han C."/>
            <person name="Tapia R."/>
            <person name="Chen A."/>
            <person name="Kyrpides N."/>
            <person name="Mavromatis K."/>
            <person name="Markowitz V."/>
            <person name="Szeto E."/>
            <person name="Ivanova N."/>
            <person name="Pagani I."/>
            <person name="Pati A."/>
            <person name="Goodwin L."/>
            <person name="Nordberg H.P."/>
            <person name="Cantor M.N."/>
            <person name="Hua S.X."/>
            <person name="Woyke T."/>
            <person name="Kerfeld C.A."/>
        </authorList>
    </citation>
    <scope>NUCLEOTIDE SEQUENCE [LARGE SCALE GENOMIC DNA]</scope>
    <source>
        <strain evidence="1 2">PCC 7417</strain>
    </source>
</reference>
<dbReference type="AlphaFoldDB" id="K9WW23"/>
<protein>
    <recommendedName>
        <fullName evidence="3">N-acetyltransferase domain-containing protein</fullName>
    </recommendedName>
</protein>
<dbReference type="eggNOG" id="COG0456">
    <property type="taxonomic scope" value="Bacteria"/>
</dbReference>
<dbReference type="STRING" id="56107.Cylst_1420"/>
<sequence length="215" mass="24237">MLVKDGIIYQLLAAPDLEATINCMAEAFPNSEPLTTALGITIDEFYPFAELVCIQAVEEGLSHIAKDANTGKVIGFRISEDLIQEESEENNTVINSLIKFYPIISLLKDIKEAYLRDKIIQKGQVLHFIMVGVQKNYRNLNIAKNLITENLGLAEDKKFTTVICEATGKISQHNARKLGFNEIVAIEYKDYLYQGLKVFEKIEPHAKCILMEKII</sequence>
<dbReference type="HOGENOM" id="CLU_107080_0_0_3"/>
<evidence type="ECO:0000313" key="1">
    <source>
        <dbReference type="EMBL" id="AFZ23707.1"/>
    </source>
</evidence>
<gene>
    <name evidence="1" type="ORF">Cylst_1420</name>
</gene>
<dbReference type="OrthoDB" id="510922at2"/>
<keyword evidence="2" id="KW-1185">Reference proteome</keyword>
<name>K9WW23_9NOST</name>
<dbReference type="SUPFAM" id="SSF55729">
    <property type="entry name" value="Acyl-CoA N-acyltransferases (Nat)"/>
    <property type="match status" value="1"/>
</dbReference>
<dbReference type="KEGG" id="csg:Cylst_1420"/>
<proteinExistence type="predicted"/>
<organism evidence="1 2">
    <name type="scientific">Cylindrospermum stagnale PCC 7417</name>
    <dbReference type="NCBI Taxonomy" id="56107"/>
    <lineage>
        <taxon>Bacteria</taxon>
        <taxon>Bacillati</taxon>
        <taxon>Cyanobacteriota</taxon>
        <taxon>Cyanophyceae</taxon>
        <taxon>Nostocales</taxon>
        <taxon>Nostocaceae</taxon>
        <taxon>Cylindrospermum</taxon>
    </lineage>
</organism>
<dbReference type="GO" id="GO:0008080">
    <property type="term" value="F:N-acetyltransferase activity"/>
    <property type="evidence" value="ECO:0007669"/>
    <property type="project" value="TreeGrafter"/>
</dbReference>